<dbReference type="Pfam" id="PF12697">
    <property type="entry name" value="Abhydrolase_6"/>
    <property type="match status" value="1"/>
</dbReference>
<dbReference type="EMBL" id="CABGGS010000023">
    <property type="protein sequence ID" value="VUS53501.1"/>
    <property type="molecule type" value="Genomic_DNA"/>
</dbReference>
<sequence>MQSEFTQQRLPMTVQGVELDIASISREGAGEPVVFLHGFGSSKEDYADFVLHQAFEGQPFIAWDAPGCGESQCADYSKMGLPFLLETALKVISHAGFTRFHLVGHSMGGLTSLLLAHAFPERVLSFVNIEGNIAPEDCFLSRQIVQYAESDAERFFARFIERTRHSPAWASALYASNLRQKVHAEAVPGIFSSMVDYSDHGELMEKFLNLPCPKMFMYGDQNAGLSYLSSIARRGVKLAEIPHCGHFPMYSNSPEMWRQVALLQQVARYQDE</sequence>
<dbReference type="PANTHER" id="PTHR43798:SF33">
    <property type="entry name" value="HYDROLASE, PUTATIVE (AFU_ORTHOLOGUE AFUA_2G14860)-RELATED"/>
    <property type="match status" value="1"/>
</dbReference>
<accession>A0ABY6VDQ0</accession>
<feature type="domain" description="AB hydrolase-1" evidence="1">
    <location>
        <begin position="33"/>
        <end position="252"/>
    </location>
</feature>
<organism evidence="2 3">
    <name type="scientific">Klebsiella spallanzanii</name>
    <dbReference type="NCBI Taxonomy" id="2587528"/>
    <lineage>
        <taxon>Bacteria</taxon>
        <taxon>Pseudomonadati</taxon>
        <taxon>Pseudomonadota</taxon>
        <taxon>Gammaproteobacteria</taxon>
        <taxon>Enterobacterales</taxon>
        <taxon>Enterobacteriaceae</taxon>
        <taxon>Klebsiella/Raoultella group</taxon>
        <taxon>Klebsiella</taxon>
    </lineage>
</organism>
<gene>
    <name evidence="2" type="primary">dehH1</name>
    <name evidence="2" type="ORF">SB6411_01417</name>
</gene>
<reference evidence="2 3" key="1">
    <citation type="submission" date="2019-07" db="EMBL/GenBank/DDBJ databases">
        <authorList>
            <person name="Brisse S."/>
            <person name="Rodrigues C."/>
            <person name="Thorpe H."/>
        </authorList>
    </citation>
    <scope>NUCLEOTIDE SEQUENCE [LARGE SCALE GENOMIC DNA]</scope>
    <source>
        <strain evidence="2">SB6411</strain>
    </source>
</reference>
<dbReference type="InterPro" id="IPR050266">
    <property type="entry name" value="AB_hydrolase_sf"/>
</dbReference>
<dbReference type="InterPro" id="IPR000073">
    <property type="entry name" value="AB_hydrolase_1"/>
</dbReference>
<evidence type="ECO:0000313" key="2">
    <source>
        <dbReference type="EMBL" id="VUS53501.1"/>
    </source>
</evidence>
<dbReference type="Proteomes" id="UP000317652">
    <property type="component" value="Unassembled WGS sequence"/>
</dbReference>
<dbReference type="InterPro" id="IPR029058">
    <property type="entry name" value="AB_hydrolase_fold"/>
</dbReference>
<proteinExistence type="predicted"/>
<dbReference type="PRINTS" id="PR00111">
    <property type="entry name" value="ABHYDROLASE"/>
</dbReference>
<dbReference type="SUPFAM" id="SSF53474">
    <property type="entry name" value="alpha/beta-Hydrolases"/>
    <property type="match status" value="1"/>
</dbReference>
<keyword evidence="3" id="KW-1185">Reference proteome</keyword>
<protein>
    <submittedName>
        <fullName evidence="2">Haloacetate dehalogenase H-1</fullName>
    </submittedName>
</protein>
<dbReference type="PANTHER" id="PTHR43798">
    <property type="entry name" value="MONOACYLGLYCEROL LIPASE"/>
    <property type="match status" value="1"/>
</dbReference>
<evidence type="ECO:0000259" key="1">
    <source>
        <dbReference type="Pfam" id="PF12697"/>
    </source>
</evidence>
<comment type="caution">
    <text evidence="2">The sequence shown here is derived from an EMBL/GenBank/DDBJ whole genome shotgun (WGS) entry which is preliminary data.</text>
</comment>
<name>A0ABY6VDQ0_9ENTR</name>
<dbReference type="Gene3D" id="3.40.50.1820">
    <property type="entry name" value="alpha/beta hydrolase"/>
    <property type="match status" value="1"/>
</dbReference>
<evidence type="ECO:0000313" key="3">
    <source>
        <dbReference type="Proteomes" id="UP000317652"/>
    </source>
</evidence>